<proteinExistence type="predicted"/>
<evidence type="ECO:0000313" key="2">
    <source>
        <dbReference type="EMBL" id="EJK44075.1"/>
    </source>
</evidence>
<dbReference type="AlphaFoldDB" id="K0QYU9"/>
<organism evidence="2 3">
    <name type="scientific">Thalassiosira oceanica</name>
    <name type="common">Marine diatom</name>
    <dbReference type="NCBI Taxonomy" id="159749"/>
    <lineage>
        <taxon>Eukaryota</taxon>
        <taxon>Sar</taxon>
        <taxon>Stramenopiles</taxon>
        <taxon>Ochrophyta</taxon>
        <taxon>Bacillariophyta</taxon>
        <taxon>Coscinodiscophyceae</taxon>
        <taxon>Thalassiosirophycidae</taxon>
        <taxon>Thalassiosirales</taxon>
        <taxon>Thalassiosiraceae</taxon>
        <taxon>Thalassiosira</taxon>
    </lineage>
</organism>
<dbReference type="EMBL" id="AGNL01050204">
    <property type="protein sequence ID" value="EJK44075.1"/>
    <property type="molecule type" value="Genomic_DNA"/>
</dbReference>
<evidence type="ECO:0000313" key="3">
    <source>
        <dbReference type="Proteomes" id="UP000266841"/>
    </source>
</evidence>
<comment type="caution">
    <text evidence="2">The sequence shown here is derived from an EMBL/GenBank/DDBJ whole genome shotgun (WGS) entry which is preliminary data.</text>
</comment>
<name>K0QYU9_THAOC</name>
<keyword evidence="3" id="KW-1185">Reference proteome</keyword>
<protein>
    <submittedName>
        <fullName evidence="2">Uncharacterized protein</fullName>
    </submittedName>
</protein>
<sequence length="183" mass="19841">MKIEVARSAWKVALSTALVQGNTEWTSEGPWKARKASICRKFDSSIRQRVHFVGKTRPAADLDRIVRSAGPGRRNLTKSSFPESSRRALQVTANRLIQVSGARAVRARWERSRSGMKPTELPPGAVAKKRHSAHCDGVRDARRCLERQSAHCGGVPKTDAARAGGTRVKKTPGPDPAAAGARG</sequence>
<dbReference type="Proteomes" id="UP000266841">
    <property type="component" value="Unassembled WGS sequence"/>
</dbReference>
<reference evidence="2 3" key="1">
    <citation type="journal article" date="2012" name="Genome Biol.">
        <title>Genome and low-iron response of an oceanic diatom adapted to chronic iron limitation.</title>
        <authorList>
            <person name="Lommer M."/>
            <person name="Specht M."/>
            <person name="Roy A.S."/>
            <person name="Kraemer L."/>
            <person name="Andreson R."/>
            <person name="Gutowska M.A."/>
            <person name="Wolf J."/>
            <person name="Bergner S.V."/>
            <person name="Schilhabel M.B."/>
            <person name="Klostermeier U.C."/>
            <person name="Beiko R.G."/>
            <person name="Rosenstiel P."/>
            <person name="Hippler M."/>
            <person name="Laroche J."/>
        </authorList>
    </citation>
    <scope>NUCLEOTIDE SEQUENCE [LARGE SCALE GENOMIC DNA]</scope>
    <source>
        <strain evidence="2 3">CCMP1005</strain>
    </source>
</reference>
<accession>K0QYU9</accession>
<feature type="region of interest" description="Disordered" evidence="1">
    <location>
        <begin position="108"/>
        <end position="131"/>
    </location>
</feature>
<feature type="region of interest" description="Disordered" evidence="1">
    <location>
        <begin position="151"/>
        <end position="183"/>
    </location>
</feature>
<evidence type="ECO:0000256" key="1">
    <source>
        <dbReference type="SAM" id="MobiDB-lite"/>
    </source>
</evidence>
<gene>
    <name evidence="2" type="ORF">THAOC_37417</name>
</gene>